<dbReference type="Gramene" id="mRNA:HanXRQr2_Chr07g0289501">
    <property type="protein sequence ID" value="mRNA:HanXRQr2_Chr07g0289501"/>
    <property type="gene ID" value="HanXRQr2_Chr07g0289501"/>
</dbReference>
<accession>A0A9K3NFS7</accession>
<dbReference type="EMBL" id="MNCJ02000322">
    <property type="protein sequence ID" value="KAF5798155.1"/>
    <property type="molecule type" value="Genomic_DNA"/>
</dbReference>
<dbReference type="AlphaFoldDB" id="A0A9K3NFS7"/>
<gene>
    <name evidence="1" type="ORF">HanXRQr2_Chr07g0289501</name>
</gene>
<proteinExistence type="predicted"/>
<protein>
    <submittedName>
        <fullName evidence="1">Uncharacterized protein</fullName>
    </submittedName>
</protein>
<reference evidence="1" key="1">
    <citation type="journal article" date="2017" name="Nature">
        <title>The sunflower genome provides insights into oil metabolism, flowering and Asterid evolution.</title>
        <authorList>
            <person name="Badouin H."/>
            <person name="Gouzy J."/>
            <person name="Grassa C.J."/>
            <person name="Murat F."/>
            <person name="Staton S.E."/>
            <person name="Cottret L."/>
            <person name="Lelandais-Briere C."/>
            <person name="Owens G.L."/>
            <person name="Carrere S."/>
            <person name="Mayjonade B."/>
            <person name="Legrand L."/>
            <person name="Gill N."/>
            <person name="Kane N.C."/>
            <person name="Bowers J.E."/>
            <person name="Hubner S."/>
            <person name="Bellec A."/>
            <person name="Berard A."/>
            <person name="Berges H."/>
            <person name="Blanchet N."/>
            <person name="Boniface M.C."/>
            <person name="Brunel D."/>
            <person name="Catrice O."/>
            <person name="Chaidir N."/>
            <person name="Claudel C."/>
            <person name="Donnadieu C."/>
            <person name="Faraut T."/>
            <person name="Fievet G."/>
            <person name="Helmstetter N."/>
            <person name="King M."/>
            <person name="Knapp S.J."/>
            <person name="Lai Z."/>
            <person name="Le Paslier M.C."/>
            <person name="Lippi Y."/>
            <person name="Lorenzon L."/>
            <person name="Mandel J.R."/>
            <person name="Marage G."/>
            <person name="Marchand G."/>
            <person name="Marquand E."/>
            <person name="Bret-Mestries E."/>
            <person name="Morien E."/>
            <person name="Nambeesan S."/>
            <person name="Nguyen T."/>
            <person name="Pegot-Espagnet P."/>
            <person name="Pouilly N."/>
            <person name="Raftis F."/>
            <person name="Sallet E."/>
            <person name="Schiex T."/>
            <person name="Thomas J."/>
            <person name="Vandecasteele C."/>
            <person name="Vares D."/>
            <person name="Vear F."/>
            <person name="Vautrin S."/>
            <person name="Crespi M."/>
            <person name="Mangin B."/>
            <person name="Burke J.M."/>
            <person name="Salse J."/>
            <person name="Munos S."/>
            <person name="Vincourt P."/>
            <person name="Rieseberg L.H."/>
            <person name="Langlade N.B."/>
        </authorList>
    </citation>
    <scope>NUCLEOTIDE SEQUENCE</scope>
    <source>
        <tissue evidence="1">Leaves</tissue>
    </source>
</reference>
<organism evidence="1 2">
    <name type="scientific">Helianthus annuus</name>
    <name type="common">Common sunflower</name>
    <dbReference type="NCBI Taxonomy" id="4232"/>
    <lineage>
        <taxon>Eukaryota</taxon>
        <taxon>Viridiplantae</taxon>
        <taxon>Streptophyta</taxon>
        <taxon>Embryophyta</taxon>
        <taxon>Tracheophyta</taxon>
        <taxon>Spermatophyta</taxon>
        <taxon>Magnoliopsida</taxon>
        <taxon>eudicotyledons</taxon>
        <taxon>Gunneridae</taxon>
        <taxon>Pentapetalae</taxon>
        <taxon>asterids</taxon>
        <taxon>campanulids</taxon>
        <taxon>Asterales</taxon>
        <taxon>Asteraceae</taxon>
        <taxon>Asteroideae</taxon>
        <taxon>Heliantheae alliance</taxon>
        <taxon>Heliantheae</taxon>
        <taxon>Helianthus</taxon>
    </lineage>
</organism>
<comment type="caution">
    <text evidence="1">The sequence shown here is derived from an EMBL/GenBank/DDBJ whole genome shotgun (WGS) entry which is preliminary data.</text>
</comment>
<evidence type="ECO:0000313" key="2">
    <source>
        <dbReference type="Proteomes" id="UP000215914"/>
    </source>
</evidence>
<name>A0A9K3NFS7_HELAN</name>
<reference evidence="1" key="2">
    <citation type="submission" date="2020-06" db="EMBL/GenBank/DDBJ databases">
        <title>Helianthus annuus Genome sequencing and assembly Release 2.</title>
        <authorList>
            <person name="Gouzy J."/>
            <person name="Langlade N."/>
            <person name="Munos S."/>
        </authorList>
    </citation>
    <scope>NUCLEOTIDE SEQUENCE</scope>
    <source>
        <tissue evidence="1">Leaves</tissue>
    </source>
</reference>
<dbReference type="Proteomes" id="UP000215914">
    <property type="component" value="Unassembled WGS sequence"/>
</dbReference>
<sequence length="108" mass="12424">MFLNNEDGIRLKPSDLLQAQKRSGQLSWYYSWTQIRKETQVHTRNLIRLILVKELVNAIANVLAFCYFPFFTIGHQLQHNCMGFSTLKLSNSCFSSTFFLSKGGKMVG</sequence>
<keyword evidence="2" id="KW-1185">Reference proteome</keyword>
<evidence type="ECO:0000313" key="1">
    <source>
        <dbReference type="EMBL" id="KAF5798155.1"/>
    </source>
</evidence>